<evidence type="ECO:0000256" key="1">
    <source>
        <dbReference type="SAM" id="Phobius"/>
    </source>
</evidence>
<dbReference type="Pfam" id="PF00892">
    <property type="entry name" value="EamA"/>
    <property type="match status" value="2"/>
</dbReference>
<dbReference type="AlphaFoldDB" id="A0A381WDP0"/>
<evidence type="ECO:0000259" key="2">
    <source>
        <dbReference type="Pfam" id="PF00892"/>
    </source>
</evidence>
<feature type="transmembrane region" description="Helical" evidence="1">
    <location>
        <begin position="68"/>
        <end position="85"/>
    </location>
</feature>
<dbReference type="GO" id="GO:0016020">
    <property type="term" value="C:membrane"/>
    <property type="evidence" value="ECO:0007669"/>
    <property type="project" value="InterPro"/>
</dbReference>
<feature type="non-terminal residue" evidence="3">
    <location>
        <position position="1"/>
    </location>
</feature>
<feature type="transmembrane region" description="Helical" evidence="1">
    <location>
        <begin position="38"/>
        <end position="56"/>
    </location>
</feature>
<feature type="transmembrane region" description="Helical" evidence="1">
    <location>
        <begin position="148"/>
        <end position="169"/>
    </location>
</feature>
<feature type="transmembrane region" description="Helical" evidence="1">
    <location>
        <begin position="380"/>
        <end position="399"/>
    </location>
</feature>
<accession>A0A381WDP0</accession>
<dbReference type="InterPro" id="IPR000620">
    <property type="entry name" value="EamA_dom"/>
</dbReference>
<name>A0A381WDP0_9ZZZZ</name>
<evidence type="ECO:0000313" key="3">
    <source>
        <dbReference type="EMBL" id="SVA50574.1"/>
    </source>
</evidence>
<feature type="transmembrane region" description="Helical" evidence="1">
    <location>
        <begin position="97"/>
        <end position="114"/>
    </location>
</feature>
<dbReference type="EMBL" id="UINC01011459">
    <property type="protein sequence ID" value="SVA50574.1"/>
    <property type="molecule type" value="Genomic_DNA"/>
</dbReference>
<dbReference type="PANTHER" id="PTHR22911">
    <property type="entry name" value="ACYL-MALONYL CONDENSING ENZYME-RELATED"/>
    <property type="match status" value="1"/>
</dbReference>
<reference evidence="3" key="1">
    <citation type="submission" date="2018-05" db="EMBL/GenBank/DDBJ databases">
        <authorList>
            <person name="Lanie J.A."/>
            <person name="Ng W.-L."/>
            <person name="Kazmierczak K.M."/>
            <person name="Andrzejewski T.M."/>
            <person name="Davidsen T.M."/>
            <person name="Wayne K.J."/>
            <person name="Tettelin H."/>
            <person name="Glass J.I."/>
            <person name="Rusch D."/>
            <person name="Podicherti R."/>
            <person name="Tsui H.-C.T."/>
            <person name="Winkler M.E."/>
        </authorList>
    </citation>
    <scope>NUCLEOTIDE SEQUENCE</scope>
</reference>
<dbReference type="SUPFAM" id="SSF103481">
    <property type="entry name" value="Multidrug resistance efflux transporter EmrE"/>
    <property type="match status" value="2"/>
</dbReference>
<feature type="transmembrane region" description="Helical" evidence="1">
    <location>
        <begin position="235"/>
        <end position="254"/>
    </location>
</feature>
<feature type="transmembrane region" description="Helical" evidence="1">
    <location>
        <begin position="299"/>
        <end position="316"/>
    </location>
</feature>
<keyword evidence="1" id="KW-1133">Transmembrane helix</keyword>
<proteinExistence type="predicted"/>
<protein>
    <recommendedName>
        <fullName evidence="2">EamA domain-containing protein</fullName>
    </recommendedName>
</protein>
<keyword evidence="1" id="KW-0812">Transmembrane</keyword>
<feature type="transmembrane region" description="Helical" evidence="1">
    <location>
        <begin position="260"/>
        <end position="278"/>
    </location>
</feature>
<feature type="domain" description="EamA" evidence="2">
    <location>
        <begin position="5"/>
        <end position="136"/>
    </location>
</feature>
<feature type="transmembrane region" description="Helical" evidence="1">
    <location>
        <begin position="322"/>
        <end position="342"/>
    </location>
</feature>
<organism evidence="3">
    <name type="scientific">marine metagenome</name>
    <dbReference type="NCBI Taxonomy" id="408172"/>
    <lineage>
        <taxon>unclassified sequences</taxon>
        <taxon>metagenomes</taxon>
        <taxon>ecological metagenomes</taxon>
    </lineage>
</organism>
<feature type="transmembrane region" description="Helical" evidence="1">
    <location>
        <begin position="121"/>
        <end position="142"/>
    </location>
</feature>
<gene>
    <name evidence="3" type="ORF">METZ01_LOCUS103428</name>
</gene>
<feature type="transmembrane region" description="Helical" evidence="1">
    <location>
        <begin position="205"/>
        <end position="223"/>
    </location>
</feature>
<keyword evidence="1" id="KW-0472">Membrane</keyword>
<sequence>VLLTRGRLLVAAAAISWSLSGFFLKAPAIQAIDPDARGLLVACWRSLFAAGGMALFVDWKQVRWRPGLLPLVGFFAAMNLLYVQAMTSSTDAGNVIFLQYLAPFWVLLGSAFWLNERLERANIAGIACGMAGVAVIGSAVIGNSQANGAILAVGAGVTYAGVIICLRYLREEDPGWLVFLCFACSGIVLLPFVLTQERQLEGEEWVWVGALGTVQMALAYGLFANGVRHIKAQEASLISLIEPVLNPIWVLLAWGAVIDQHTIVGGGLILLGLVVRYARAEGTPCSNIDDAGVRRRERFGWGLVAFSAVGAVLMVLSGAPEAWSWGLFLPLAGGWLCIFEAWDRTCVFHATFSTKEVGGTVCPINNPQTAAQAKLQARLLTLRAIAVAAAIIAVFDLVVGT</sequence>
<dbReference type="InterPro" id="IPR037185">
    <property type="entry name" value="EmrE-like"/>
</dbReference>
<feature type="transmembrane region" description="Helical" evidence="1">
    <location>
        <begin position="176"/>
        <end position="193"/>
    </location>
</feature>
<feature type="domain" description="EamA" evidence="2">
    <location>
        <begin position="148"/>
        <end position="275"/>
    </location>
</feature>